<dbReference type="Proteomes" id="UP001163603">
    <property type="component" value="Chromosome 2"/>
</dbReference>
<reference evidence="2" key="1">
    <citation type="journal article" date="2023" name="G3 (Bethesda)">
        <title>Genome assembly and association tests identify interacting loci associated with vigor, precocity, and sex in interspecific pistachio rootstocks.</title>
        <authorList>
            <person name="Palmer W."/>
            <person name="Jacygrad E."/>
            <person name="Sagayaradj S."/>
            <person name="Cavanaugh K."/>
            <person name="Han R."/>
            <person name="Bertier L."/>
            <person name="Beede B."/>
            <person name="Kafkas S."/>
            <person name="Golino D."/>
            <person name="Preece J."/>
            <person name="Michelmore R."/>
        </authorList>
    </citation>
    <scope>NUCLEOTIDE SEQUENCE [LARGE SCALE GENOMIC DNA]</scope>
</reference>
<sequence>MSASERVEVLSSVRQLALKISSLPGKFGLQSETYYWTADYHLNIRLYEKLLFGMFDILDECQFIEEFDTLQSLINMTWSTLGITQKMHYALFGWVLFQQFVATGEGMLVEHAVIQLQKVSTAEEYDEKEGQYMNSLVCSRQCNDREVKLGLVQAIFLSISIWCDNKLQDYHLHFNQQPANFKRVMALASAVGLLTSGNCSGAKVRFGALAKLNASNDKAARKLKRYVKKSIEAACTRVANTIDLESKVEKTHPLALLANELKLIAERQFIVFWPVLCHLCSEALMISAMLLHQFYGERLKPFLNGVSSLSEDVKLVLPAADVLDHYLTQLYTSAFEENRSHHPIRKELDHYQIGEVCKPIILDWVITQHAHVLEWTGRAFDLEDWEPLSFQQRQAASVIEVFRIIEETVDQFFGLNLPLDVTHLQALLSIIFHSLDAYLQRLLSQLVEKSHLYPSAPPLTRYKDAVLPMVKKKLLEFTFLDESVSMKLKGLTTPKLCIRLNTLQHAGLGWSTIEAPFQPLPSPSLFSSLSFAVSGRHLASSPLRLLVWFMGFEVMCKLMHQWGTGYIQKQIGILEDGIRKSWGLVRPPIDQLWAKEELPETSERDFLACSEAVDELFSTTLNCIRDTAKVAISMICDFIGARVVFWDLRDSFLFPLYRSNVENARLDSILPHVDTVLDQICGLIDDSLRDLVVLSICRASLEGYVWILLDGGPSRAFSDSDITMMEEDFNVLKDFFVASGEGLPRSVVEQEAKFAEEILSLFSVQSETLIRMLMNASEHISLELDPPKHGHRNLEDANTLVRVLCHKKDRVASKFLKRQYQLPKSSEYDDIPSDNPTLISPMVFDLLKRSSSLQWTNNGSSSFRSIKSRLQKATSDIRNVAW</sequence>
<gene>
    <name evidence="1" type="ORF">Pint_16079</name>
</gene>
<dbReference type="EMBL" id="CM047737">
    <property type="protein sequence ID" value="KAJ0049443.1"/>
    <property type="molecule type" value="Genomic_DNA"/>
</dbReference>
<proteinExistence type="predicted"/>
<evidence type="ECO:0000313" key="1">
    <source>
        <dbReference type="EMBL" id="KAJ0049443.1"/>
    </source>
</evidence>
<protein>
    <submittedName>
        <fullName evidence="1">Uncharacterized protein</fullName>
    </submittedName>
</protein>
<accession>A0ACC0ZFX3</accession>
<organism evidence="1 2">
    <name type="scientific">Pistacia integerrima</name>
    <dbReference type="NCBI Taxonomy" id="434235"/>
    <lineage>
        <taxon>Eukaryota</taxon>
        <taxon>Viridiplantae</taxon>
        <taxon>Streptophyta</taxon>
        <taxon>Embryophyta</taxon>
        <taxon>Tracheophyta</taxon>
        <taxon>Spermatophyta</taxon>
        <taxon>Magnoliopsida</taxon>
        <taxon>eudicotyledons</taxon>
        <taxon>Gunneridae</taxon>
        <taxon>Pentapetalae</taxon>
        <taxon>rosids</taxon>
        <taxon>malvids</taxon>
        <taxon>Sapindales</taxon>
        <taxon>Anacardiaceae</taxon>
        <taxon>Pistacia</taxon>
    </lineage>
</organism>
<evidence type="ECO:0000313" key="2">
    <source>
        <dbReference type="Proteomes" id="UP001163603"/>
    </source>
</evidence>
<comment type="caution">
    <text evidence="1">The sequence shown here is derived from an EMBL/GenBank/DDBJ whole genome shotgun (WGS) entry which is preliminary data.</text>
</comment>
<keyword evidence="2" id="KW-1185">Reference proteome</keyword>
<name>A0ACC0ZFX3_9ROSI</name>